<reference evidence="2 3" key="1">
    <citation type="submission" date="2020-03" db="EMBL/GenBank/DDBJ databases">
        <title>Draft genome sequence of environmentally isolated violet-colored cultures.</title>
        <authorList>
            <person name="Wilson H.S."/>
        </authorList>
    </citation>
    <scope>NUCLEOTIDE SEQUENCE [LARGE SCALE GENOMIC DNA]</scope>
    <source>
        <strain evidence="2 3">HSC-16F04</strain>
    </source>
</reference>
<evidence type="ECO:0000313" key="3">
    <source>
        <dbReference type="Proteomes" id="UP000712570"/>
    </source>
</evidence>
<dbReference type="SUPFAM" id="SSF53448">
    <property type="entry name" value="Nucleotide-diphospho-sugar transferases"/>
    <property type="match status" value="1"/>
</dbReference>
<dbReference type="Proteomes" id="UP000712570">
    <property type="component" value="Unassembled WGS sequence"/>
</dbReference>
<dbReference type="PANTHER" id="PTHR43179:SF7">
    <property type="entry name" value="RHAMNOSYLTRANSFERASE WBBL"/>
    <property type="match status" value="1"/>
</dbReference>
<evidence type="ECO:0000259" key="1">
    <source>
        <dbReference type="Pfam" id="PF00535"/>
    </source>
</evidence>
<dbReference type="Gene3D" id="3.90.550.10">
    <property type="entry name" value="Spore Coat Polysaccharide Biosynthesis Protein SpsA, Chain A"/>
    <property type="match status" value="1"/>
</dbReference>
<accession>A0ABX0KUT8</accession>
<gene>
    <name evidence="2" type="ORF">HA050_07345</name>
</gene>
<name>A0ABX0KUT8_9NEIS</name>
<organism evidence="2 3">
    <name type="scientific">Iodobacter violaceini</name>
    <dbReference type="NCBI Taxonomy" id="3044271"/>
    <lineage>
        <taxon>Bacteria</taxon>
        <taxon>Pseudomonadati</taxon>
        <taxon>Pseudomonadota</taxon>
        <taxon>Betaproteobacteria</taxon>
        <taxon>Neisseriales</taxon>
        <taxon>Chitinibacteraceae</taxon>
        <taxon>Iodobacter</taxon>
    </lineage>
</organism>
<dbReference type="RefSeq" id="WP_166824041.1">
    <property type="nucleotide sequence ID" value="NZ_JAAOLX010000003.1"/>
</dbReference>
<dbReference type="InterPro" id="IPR001173">
    <property type="entry name" value="Glyco_trans_2-like"/>
</dbReference>
<dbReference type="PANTHER" id="PTHR43179">
    <property type="entry name" value="RHAMNOSYLTRANSFERASE WBBL"/>
    <property type="match status" value="1"/>
</dbReference>
<proteinExistence type="predicted"/>
<evidence type="ECO:0000313" key="2">
    <source>
        <dbReference type="EMBL" id="NHQ85932.1"/>
    </source>
</evidence>
<dbReference type="EMBL" id="JAAOLX010000003">
    <property type="protein sequence ID" value="NHQ85932.1"/>
    <property type="molecule type" value="Genomic_DNA"/>
</dbReference>
<comment type="caution">
    <text evidence="2">The sequence shown here is derived from an EMBL/GenBank/DDBJ whole genome shotgun (WGS) entry which is preliminary data.</text>
</comment>
<keyword evidence="3" id="KW-1185">Reference proteome</keyword>
<sequence length="285" mass="31538">MSVDVIAVLTSFNRKEKTINSLAFFERAAKAAGLTYSAVLVDDASTDGTAQAIEQSYSWVRVIRGSGNLYWCRGMALAVTEAVKEEFEHILWLNDDTDLNENALKVMCSAGIELKNKYGNSGIIVGCTTSDGSDVSYGGLKSISSFRKFSYQRVYQEHASIECDAMNGNAVLIARADVQKIGNLDIKYEHAMGDIDYALTAKKLGIKIFTAPEIVGICGQNSDKGTSKDASLGLLTRWDKMLSRKELPPKSWLHFTFKHGGILAPLYFIWPYIKFWGQIFKSSPK</sequence>
<feature type="domain" description="Glycosyltransferase 2-like" evidence="1">
    <location>
        <begin position="10"/>
        <end position="166"/>
    </location>
</feature>
<protein>
    <submittedName>
        <fullName evidence="2">Glycosyltransferase family 2 protein</fullName>
    </submittedName>
</protein>
<dbReference type="InterPro" id="IPR029044">
    <property type="entry name" value="Nucleotide-diphossugar_trans"/>
</dbReference>
<dbReference type="Pfam" id="PF00535">
    <property type="entry name" value="Glycos_transf_2"/>
    <property type="match status" value="1"/>
</dbReference>